<comment type="subcellular location">
    <subcellularLocation>
        <location evidence="2">Cytoplasm</location>
    </subcellularLocation>
</comment>
<dbReference type="InterPro" id="IPR036353">
    <property type="entry name" value="XPC-bd_sf"/>
</dbReference>
<dbReference type="GO" id="GO:0005737">
    <property type="term" value="C:cytoplasm"/>
    <property type="evidence" value="ECO:0007669"/>
    <property type="project" value="UniProtKB-SubCell"/>
</dbReference>
<keyword evidence="6" id="KW-0813">Transport</keyword>
<evidence type="ECO:0000259" key="15">
    <source>
        <dbReference type="PROSITE" id="PS50053"/>
    </source>
</evidence>
<dbReference type="GO" id="GO:0004190">
    <property type="term" value="F:aspartic-type endopeptidase activity"/>
    <property type="evidence" value="ECO:0007669"/>
    <property type="project" value="UniProtKB-KW"/>
</dbReference>
<feature type="compositionally biased region" description="Low complexity" evidence="12">
    <location>
        <begin position="430"/>
        <end position="440"/>
    </location>
</feature>
<feature type="compositionally biased region" description="Polar residues" evidence="12">
    <location>
        <begin position="29"/>
        <end position="39"/>
    </location>
</feature>
<keyword evidence="10" id="KW-0378">Hydrolase</keyword>
<dbReference type="Gene3D" id="3.10.20.90">
    <property type="entry name" value="Phosphatidylinositol 3-kinase Catalytic Subunit, Chain A, domain 1"/>
    <property type="match status" value="1"/>
</dbReference>
<feature type="region of interest" description="Disordered" evidence="12">
    <location>
        <begin position="430"/>
        <end position="479"/>
    </location>
</feature>
<dbReference type="Pfam" id="PF00240">
    <property type="entry name" value="ubiquitin"/>
    <property type="match status" value="1"/>
</dbReference>
<dbReference type="Proteomes" id="UP000019462">
    <property type="component" value="Unassembled WGS sequence"/>
</dbReference>
<comment type="caution">
    <text evidence="16">The sequence shown here is derived from an EMBL/GenBank/DDBJ whole genome shotgun (WGS) entry which is preliminary data.</text>
</comment>
<dbReference type="SUPFAM" id="SSF54236">
    <property type="entry name" value="Ubiquitin-like"/>
    <property type="match status" value="1"/>
</dbReference>
<dbReference type="PANTHER" id="PTHR15397:SF3">
    <property type="entry name" value="DNA DAMAGE INDUCIBLE 1 HOMOLOG 2"/>
    <property type="match status" value="1"/>
</dbReference>
<evidence type="ECO:0000256" key="7">
    <source>
        <dbReference type="ARBA" id="ARBA00022490"/>
    </source>
</evidence>
<dbReference type="InterPro" id="IPR000626">
    <property type="entry name" value="Ubiquitin-like_dom"/>
</dbReference>
<feature type="region of interest" description="Disordered" evidence="12">
    <location>
        <begin position="29"/>
        <end position="54"/>
    </location>
</feature>
<dbReference type="MEROPS" id="A28.A06"/>
<feature type="chain" id="PRO_5004833205" description="DNA damage-inducible protein 1" evidence="13">
    <location>
        <begin position="20"/>
        <end position="518"/>
    </location>
</feature>
<comment type="function">
    <text evidence="1">Probable aspartic protease. May be involved in the regulation of exocytosis. Acts as a linker between the 19S proteasome and polyubiquitinated proteins via UBA domain interactions with ubiquitin for their subsequent degradation. Required for S-phase checkpoint control.</text>
</comment>
<evidence type="ECO:0000256" key="11">
    <source>
        <dbReference type="ARBA" id="ARBA00022927"/>
    </source>
</evidence>
<dbReference type="SMART" id="SM00213">
    <property type="entry name" value="UBQ"/>
    <property type="match status" value="1"/>
</dbReference>
<feature type="signal peptide" evidence="13">
    <location>
        <begin position="1"/>
        <end position="19"/>
    </location>
</feature>
<organism evidence="16 17">
    <name type="scientific">Moesziomyces aphidis</name>
    <name type="common">Pseudozyma aphidis</name>
    <dbReference type="NCBI Taxonomy" id="84754"/>
    <lineage>
        <taxon>Eukaryota</taxon>
        <taxon>Fungi</taxon>
        <taxon>Dikarya</taxon>
        <taxon>Basidiomycota</taxon>
        <taxon>Ustilaginomycotina</taxon>
        <taxon>Ustilaginomycetes</taxon>
        <taxon>Ustilaginales</taxon>
        <taxon>Ustilaginaceae</taxon>
        <taxon>Moesziomyces</taxon>
    </lineage>
</organism>
<dbReference type="PROSITE" id="PS50053">
    <property type="entry name" value="UBIQUITIN_2"/>
    <property type="match status" value="1"/>
</dbReference>
<reference evidence="16 17" key="1">
    <citation type="journal article" date="2014" name="Genome Announc.">
        <title>Genome sequence of the basidiomycetous fungus Pseudozyma aphidis DSM70725, an efficient producer of biosurfactant mannosylerythritol lipids.</title>
        <authorList>
            <person name="Lorenz S."/>
            <person name="Guenther M."/>
            <person name="Grumaz C."/>
            <person name="Rupp S."/>
            <person name="Zibek S."/>
            <person name="Sohn K."/>
        </authorList>
    </citation>
    <scope>NUCLEOTIDE SEQUENCE [LARGE SCALE GENOMIC DNA]</scope>
    <source>
        <strain evidence="17">ATCC 32657 / CBS 517.83 / DSM 70725 / JCM 10318 / NBRC 10182 / NRRL Y-7954 / St-0401</strain>
    </source>
</reference>
<keyword evidence="9" id="KW-0064">Aspartyl protease</keyword>
<dbReference type="InterPro" id="IPR029071">
    <property type="entry name" value="Ubiquitin-like_domsf"/>
</dbReference>
<protein>
    <recommendedName>
        <fullName evidence="5">DNA damage-inducible protein 1</fullName>
    </recommendedName>
</protein>
<dbReference type="OrthoDB" id="1047367at2759"/>
<comment type="similarity">
    <text evidence="3">Belongs to the DDI1 family.</text>
</comment>
<feature type="domain" description="UBA" evidence="14">
    <location>
        <begin position="477"/>
        <end position="518"/>
    </location>
</feature>
<keyword evidence="11" id="KW-0653">Protein transport</keyword>
<dbReference type="SUPFAM" id="SSF101238">
    <property type="entry name" value="XPC-binding domain"/>
    <property type="match status" value="1"/>
</dbReference>
<dbReference type="InterPro" id="IPR033882">
    <property type="entry name" value="DDI1_N"/>
</dbReference>
<accession>W3VLU0</accession>
<comment type="subunit">
    <text evidence="4">Binds ubiquitin and polyubiquitinated proteins.</text>
</comment>
<evidence type="ECO:0000313" key="16">
    <source>
        <dbReference type="EMBL" id="ETS62485.1"/>
    </source>
</evidence>
<dbReference type="GO" id="GO:0003684">
    <property type="term" value="F:damaged DNA binding"/>
    <property type="evidence" value="ECO:0007669"/>
    <property type="project" value="InterPro"/>
</dbReference>
<dbReference type="AlphaFoldDB" id="W3VLU0"/>
<evidence type="ECO:0000259" key="14">
    <source>
        <dbReference type="PROSITE" id="PS50030"/>
    </source>
</evidence>
<dbReference type="HOGENOM" id="CLU_020435_2_0_1"/>
<evidence type="ECO:0000256" key="3">
    <source>
        <dbReference type="ARBA" id="ARBA00009136"/>
    </source>
</evidence>
<dbReference type="InterPro" id="IPR009060">
    <property type="entry name" value="UBA-like_sf"/>
</dbReference>
<dbReference type="GO" id="GO:0043161">
    <property type="term" value="P:proteasome-mediated ubiquitin-dependent protein catabolic process"/>
    <property type="evidence" value="ECO:0007669"/>
    <property type="project" value="InterPro"/>
</dbReference>
<evidence type="ECO:0000256" key="8">
    <source>
        <dbReference type="ARBA" id="ARBA00022670"/>
    </source>
</evidence>
<keyword evidence="17" id="KW-1185">Reference proteome</keyword>
<name>W3VLU0_MOEAP</name>
<feature type="compositionally biased region" description="Low complexity" evidence="12">
    <location>
        <begin position="451"/>
        <end position="479"/>
    </location>
</feature>
<feature type="domain" description="Ubiquitin-like" evidence="15">
    <location>
        <begin position="64"/>
        <end position="140"/>
    </location>
</feature>
<dbReference type="CDD" id="cd01796">
    <property type="entry name" value="Ubl_Ddi1_like"/>
    <property type="match status" value="1"/>
</dbReference>
<evidence type="ECO:0000313" key="17">
    <source>
        <dbReference type="Proteomes" id="UP000019462"/>
    </source>
</evidence>
<keyword evidence="13" id="KW-0732">Signal</keyword>
<evidence type="ECO:0000256" key="12">
    <source>
        <dbReference type="SAM" id="MobiDB-lite"/>
    </source>
</evidence>
<dbReference type="Pfam" id="PF09668">
    <property type="entry name" value="Asp_protease"/>
    <property type="match status" value="1"/>
</dbReference>
<dbReference type="PROSITE" id="PS50030">
    <property type="entry name" value="UBA"/>
    <property type="match status" value="1"/>
</dbReference>
<proteinExistence type="inferred from homology"/>
<dbReference type="EMBL" id="AWNI01000010">
    <property type="protein sequence ID" value="ETS62485.1"/>
    <property type="molecule type" value="Genomic_DNA"/>
</dbReference>
<dbReference type="SMART" id="SM00165">
    <property type="entry name" value="UBA"/>
    <property type="match status" value="1"/>
</dbReference>
<evidence type="ECO:0000256" key="5">
    <source>
        <dbReference type="ARBA" id="ARBA00021491"/>
    </source>
</evidence>
<dbReference type="SUPFAM" id="SSF46934">
    <property type="entry name" value="UBA-like"/>
    <property type="match status" value="1"/>
</dbReference>
<keyword evidence="8" id="KW-0645">Protease</keyword>
<feature type="region of interest" description="Disordered" evidence="12">
    <location>
        <begin position="390"/>
        <end position="410"/>
    </location>
</feature>
<evidence type="ECO:0000256" key="1">
    <source>
        <dbReference type="ARBA" id="ARBA00003231"/>
    </source>
</evidence>
<dbReference type="PANTHER" id="PTHR15397">
    <property type="entry name" value="SODIUM-GLUCOSE COTRANSPORTER REGULATORY PROTEIN -RELATED"/>
    <property type="match status" value="1"/>
</dbReference>
<gene>
    <name evidence="16" type="ORF">PaG_03112</name>
</gene>
<dbReference type="Gene3D" id="1.10.8.10">
    <property type="entry name" value="DNA helicase RuvA subunit, C-terminal domain"/>
    <property type="match status" value="1"/>
</dbReference>
<dbReference type="InterPro" id="IPR015940">
    <property type="entry name" value="UBA"/>
</dbReference>
<dbReference type="SUPFAM" id="SSF50630">
    <property type="entry name" value="Acid proteases"/>
    <property type="match status" value="1"/>
</dbReference>
<dbReference type="InterPro" id="IPR019103">
    <property type="entry name" value="Peptidase_aspartic_DDI1-type"/>
</dbReference>
<evidence type="ECO:0000256" key="13">
    <source>
        <dbReference type="SAM" id="SignalP"/>
    </source>
</evidence>
<evidence type="ECO:0000256" key="2">
    <source>
        <dbReference type="ARBA" id="ARBA00004496"/>
    </source>
</evidence>
<dbReference type="GO" id="GO:0006289">
    <property type="term" value="P:nucleotide-excision repair"/>
    <property type="evidence" value="ECO:0007669"/>
    <property type="project" value="InterPro"/>
</dbReference>
<evidence type="ECO:0000256" key="10">
    <source>
        <dbReference type="ARBA" id="ARBA00022801"/>
    </source>
</evidence>
<dbReference type="Gene3D" id="2.40.70.10">
    <property type="entry name" value="Acid Proteases"/>
    <property type="match status" value="1"/>
</dbReference>
<sequence length="518" mass="55627">MQLCGCWLLHALRAAGCLRRPVTTLSYNEPSRLSPSDGYNPTKRKLHSSSGCSLSPSPLLRSPIMITVITEDDRTFPIDVDASIEIENLLALLEDDSSIPVDHQQLLHRGKPLDDPKATLASCGVQNDDLLILRDRRNAASASTSTSANAGSRALSEEQAAEQIRQQILANPQSLAQLRANNPQLADAALNSPSRFLELVRSATQRGGGGGDYDSGLQDITDEFDIDAQRRIEENIRQQRVMENLEHAMEYSPESFGRVTMLYVDCKVNGTDVKAFVDSGAQATIMSPECAERCGIMRLLDTRFAGIARGVGTAKILGRVHSAQLQLGTTLFLPCAFTIMEGKGVEMLLGLDMLKRYQANIDLAKNALVINDQTIRFLDEHELPAEASAEYEIGEDGKPKPVSSGTTSEGVASANANAAAAKFLGSGQSVGSGSSAAAEGQRMQEHGWSFSHPPHQASAPAAQQQRTQHAPPPQRAQAWPQASLTALTDLGASPQQALELLNAANGNVEVAASLLFQQ</sequence>
<dbReference type="InterPro" id="IPR057273">
    <property type="entry name" value="Ddi1/2_HDD"/>
</dbReference>
<dbReference type="Pfam" id="PF24669">
    <property type="entry name" value="Ddi2_HDD"/>
    <property type="match status" value="1"/>
</dbReference>
<keyword evidence="7" id="KW-0963">Cytoplasm</keyword>
<dbReference type="CDD" id="cd05479">
    <property type="entry name" value="RP_DDI"/>
    <property type="match status" value="1"/>
</dbReference>
<evidence type="ECO:0000256" key="4">
    <source>
        <dbReference type="ARBA" id="ARBA00011128"/>
    </source>
</evidence>
<evidence type="ECO:0000256" key="9">
    <source>
        <dbReference type="ARBA" id="ARBA00022750"/>
    </source>
</evidence>
<dbReference type="InterPro" id="IPR021109">
    <property type="entry name" value="Peptidase_aspartic_dom_sf"/>
</dbReference>
<dbReference type="GO" id="GO:0015031">
    <property type="term" value="P:protein transport"/>
    <property type="evidence" value="ECO:0007669"/>
    <property type="project" value="UniProtKB-KW"/>
</dbReference>
<evidence type="ECO:0000256" key="6">
    <source>
        <dbReference type="ARBA" id="ARBA00022448"/>
    </source>
</evidence>